<keyword evidence="7" id="KW-0418">Kinase</keyword>
<keyword evidence="9" id="KW-0460">Magnesium</keyword>
<evidence type="ECO:0000313" key="15">
    <source>
        <dbReference type="Proteomes" id="UP000195043"/>
    </source>
</evidence>
<comment type="caution">
    <text evidence="14">The sequence shown here is derived from an EMBL/GenBank/DDBJ whole genome shotgun (WGS) entry which is preliminary data.</text>
</comment>
<evidence type="ECO:0000256" key="8">
    <source>
        <dbReference type="ARBA" id="ARBA00022840"/>
    </source>
</evidence>
<evidence type="ECO:0000256" key="10">
    <source>
        <dbReference type="ARBA" id="ARBA00023098"/>
    </source>
</evidence>
<dbReference type="GO" id="GO:0005886">
    <property type="term" value="C:plasma membrane"/>
    <property type="evidence" value="ECO:0007669"/>
    <property type="project" value="TreeGrafter"/>
</dbReference>
<dbReference type="InterPro" id="IPR016064">
    <property type="entry name" value="NAD/diacylglycerol_kinase_sf"/>
</dbReference>
<dbReference type="OrthoDB" id="142078at2"/>
<keyword evidence="4" id="KW-0808">Transferase</keyword>
<evidence type="ECO:0000256" key="12">
    <source>
        <dbReference type="ARBA" id="ARBA00023264"/>
    </source>
</evidence>
<dbReference type="InterPro" id="IPR050187">
    <property type="entry name" value="Lipid_Phosphate_FormReg"/>
</dbReference>
<comment type="cofactor">
    <cofactor evidence="1">
        <name>Mg(2+)</name>
        <dbReference type="ChEBI" id="CHEBI:18420"/>
    </cofactor>
</comment>
<evidence type="ECO:0000256" key="3">
    <source>
        <dbReference type="ARBA" id="ARBA00022516"/>
    </source>
</evidence>
<dbReference type="STRING" id="1834191.A5886_001148"/>
<keyword evidence="8" id="KW-0067">ATP-binding</keyword>
<dbReference type="PANTHER" id="PTHR12358:SF106">
    <property type="entry name" value="LIPID KINASE YEGS"/>
    <property type="match status" value="1"/>
</dbReference>
<evidence type="ECO:0000256" key="4">
    <source>
        <dbReference type="ARBA" id="ARBA00022679"/>
    </source>
</evidence>
<keyword evidence="3" id="KW-0444">Lipid biosynthesis</keyword>
<dbReference type="InterPro" id="IPR001206">
    <property type="entry name" value="Diacylglycerol_kinase_cat_dom"/>
</dbReference>
<dbReference type="GO" id="GO:0046872">
    <property type="term" value="F:metal ion binding"/>
    <property type="evidence" value="ECO:0007669"/>
    <property type="project" value="UniProtKB-KW"/>
</dbReference>
<dbReference type="InterPro" id="IPR045540">
    <property type="entry name" value="YegS/DAGK_C"/>
</dbReference>
<dbReference type="Gene3D" id="2.60.200.40">
    <property type="match status" value="1"/>
</dbReference>
<dbReference type="SUPFAM" id="SSF111331">
    <property type="entry name" value="NAD kinase/diacylglycerol kinase-like"/>
    <property type="match status" value="1"/>
</dbReference>
<keyword evidence="10" id="KW-0443">Lipid metabolism</keyword>
<proteinExistence type="inferred from homology"/>
<evidence type="ECO:0000256" key="7">
    <source>
        <dbReference type="ARBA" id="ARBA00022777"/>
    </source>
</evidence>
<dbReference type="AlphaFoldDB" id="A0A242A5Q9"/>
<evidence type="ECO:0000259" key="13">
    <source>
        <dbReference type="PROSITE" id="PS50146"/>
    </source>
</evidence>
<dbReference type="GO" id="GO:0005524">
    <property type="term" value="F:ATP binding"/>
    <property type="evidence" value="ECO:0007669"/>
    <property type="project" value="UniProtKB-KW"/>
</dbReference>
<dbReference type="Pfam" id="PF00781">
    <property type="entry name" value="DAGK_cat"/>
    <property type="match status" value="1"/>
</dbReference>
<evidence type="ECO:0000256" key="5">
    <source>
        <dbReference type="ARBA" id="ARBA00022723"/>
    </source>
</evidence>
<dbReference type="PANTHER" id="PTHR12358">
    <property type="entry name" value="SPHINGOSINE KINASE"/>
    <property type="match status" value="1"/>
</dbReference>
<feature type="domain" description="DAGKc" evidence="13">
    <location>
        <begin position="1"/>
        <end position="129"/>
    </location>
</feature>
<accession>A0A242A5Q9</accession>
<evidence type="ECO:0000313" key="14">
    <source>
        <dbReference type="EMBL" id="OTN76071.1"/>
    </source>
</evidence>
<dbReference type="Proteomes" id="UP000195043">
    <property type="component" value="Unassembled WGS sequence"/>
</dbReference>
<dbReference type="InterPro" id="IPR005218">
    <property type="entry name" value="Diacylglycerol/lipid_kinase"/>
</dbReference>
<evidence type="ECO:0000256" key="1">
    <source>
        <dbReference type="ARBA" id="ARBA00001946"/>
    </source>
</evidence>
<dbReference type="GO" id="GO:0008654">
    <property type="term" value="P:phospholipid biosynthetic process"/>
    <property type="evidence" value="ECO:0007669"/>
    <property type="project" value="UniProtKB-KW"/>
</dbReference>
<keyword evidence="5" id="KW-0479">Metal-binding</keyword>
<dbReference type="GO" id="GO:0004143">
    <property type="term" value="F:ATP-dependent diacylglycerol kinase activity"/>
    <property type="evidence" value="ECO:0007669"/>
    <property type="project" value="TreeGrafter"/>
</dbReference>
<dbReference type="Gene3D" id="3.40.50.10330">
    <property type="entry name" value="Probable inorganic polyphosphate/atp-NAD kinase, domain 1"/>
    <property type="match status" value="1"/>
</dbReference>
<dbReference type="Pfam" id="PF19279">
    <property type="entry name" value="YegS_C"/>
    <property type="match status" value="1"/>
</dbReference>
<name>A0A242A5Q9_9ENTE</name>
<comment type="similarity">
    <text evidence="2">Belongs to the diacylglycerol/lipid kinase family.</text>
</comment>
<evidence type="ECO:0000256" key="9">
    <source>
        <dbReference type="ARBA" id="ARBA00022842"/>
    </source>
</evidence>
<dbReference type="InterPro" id="IPR017438">
    <property type="entry name" value="ATP-NAD_kinase_N"/>
</dbReference>
<dbReference type="NCBIfam" id="TIGR00147">
    <property type="entry name" value="YegS/Rv2252/BmrU family lipid kinase"/>
    <property type="match status" value="1"/>
</dbReference>
<sequence>MKALLIVNPSAGGEQAKEYEQQAKEKLAMFFDEVEVKHTKEAGDATQFASEAVGVFDSVFAMGGDGTVNEAISGLAPHDHRPNFGFFPLGTVNDLARALAIPLDPQEAIDTFDIAHSRPIDIGQINDEYFMNVVAIGMIPAAINNVEVEEKTKLGKMAYFVSGLREVRKNESHQFDVALTAADETKQLSIESSTLIIGSSNSVGGFESLLPKASTKDGKLHLIYLKDSNLWETIKSIPELLKGVTESNEVLGYETFEKAEISLKGNTSIETNVDGDAGPELPVTIQLLPQHLTVYCGEEKNEETHSLRAEKQS</sequence>
<organism evidence="14 15">
    <name type="scientific">Candidatus Enterococcus testudinis</name>
    <dbReference type="NCBI Taxonomy" id="1834191"/>
    <lineage>
        <taxon>Bacteria</taxon>
        <taxon>Bacillati</taxon>
        <taxon>Bacillota</taxon>
        <taxon>Bacilli</taxon>
        <taxon>Lactobacillales</taxon>
        <taxon>Enterococcaceae</taxon>
        <taxon>Enterococcus</taxon>
    </lineage>
</organism>
<reference evidence="14 15" key="1">
    <citation type="submission" date="2017-05" db="EMBL/GenBank/DDBJ databases">
        <title>The Genome Sequence of Enterococcus sp. 8G7_MSG3316.</title>
        <authorList>
            <consortium name="The Broad Institute Genomics Platform"/>
            <consortium name="The Broad Institute Genomic Center for Infectious Diseases"/>
            <person name="Earl A."/>
            <person name="Manson A."/>
            <person name="Schwartman J."/>
            <person name="Gilmore M."/>
            <person name="Abouelleil A."/>
            <person name="Cao P."/>
            <person name="Chapman S."/>
            <person name="Cusick C."/>
            <person name="Shea T."/>
            <person name="Young S."/>
            <person name="Neafsey D."/>
            <person name="Nusbaum C."/>
            <person name="Birren B."/>
        </authorList>
    </citation>
    <scope>NUCLEOTIDE SEQUENCE [LARGE SCALE GENOMIC DNA]</scope>
    <source>
        <strain evidence="14 15">8G7_MSG3316</strain>
    </source>
</reference>
<evidence type="ECO:0000256" key="6">
    <source>
        <dbReference type="ARBA" id="ARBA00022741"/>
    </source>
</evidence>
<evidence type="ECO:0000256" key="11">
    <source>
        <dbReference type="ARBA" id="ARBA00023209"/>
    </source>
</evidence>
<dbReference type="SMART" id="SM00046">
    <property type="entry name" value="DAGKc"/>
    <property type="match status" value="1"/>
</dbReference>
<dbReference type="RefSeq" id="WP_086274065.1">
    <property type="nucleotide sequence ID" value="NZ_NGKU01000001.1"/>
</dbReference>
<keyword evidence="15" id="KW-1185">Reference proteome</keyword>
<evidence type="ECO:0000256" key="2">
    <source>
        <dbReference type="ARBA" id="ARBA00005983"/>
    </source>
</evidence>
<keyword evidence="11" id="KW-0594">Phospholipid biosynthesis</keyword>
<protein>
    <recommendedName>
        <fullName evidence="13">DAGKc domain-containing protein</fullName>
    </recommendedName>
</protein>
<keyword evidence="6" id="KW-0547">Nucleotide-binding</keyword>
<dbReference type="EMBL" id="NGKU01000001">
    <property type="protein sequence ID" value="OTN76071.1"/>
    <property type="molecule type" value="Genomic_DNA"/>
</dbReference>
<gene>
    <name evidence="14" type="ORF">A5886_001148</name>
</gene>
<dbReference type="PROSITE" id="PS50146">
    <property type="entry name" value="DAGK"/>
    <property type="match status" value="1"/>
</dbReference>
<keyword evidence="12" id="KW-1208">Phospholipid metabolism</keyword>